<dbReference type="CDD" id="cd03762">
    <property type="entry name" value="proteasome_beta_type_6"/>
    <property type="match status" value="1"/>
</dbReference>
<dbReference type="EMBL" id="MTSL01000041">
    <property type="protein sequence ID" value="PJF19818.1"/>
    <property type="molecule type" value="Genomic_DNA"/>
</dbReference>
<evidence type="ECO:0000313" key="7">
    <source>
        <dbReference type="Proteomes" id="UP000240830"/>
    </source>
</evidence>
<name>A0A2H9TPY1_9FUNG</name>
<gene>
    <name evidence="6" type="ORF">PSACC_00377</name>
</gene>
<dbReference type="PANTHER" id="PTHR32194:SF0">
    <property type="entry name" value="ATP-DEPENDENT PROTEASE SUBUNIT HSLV"/>
    <property type="match status" value="1"/>
</dbReference>
<organism evidence="6 7">
    <name type="scientific">Paramicrosporidium saccamoebae</name>
    <dbReference type="NCBI Taxonomy" id="1246581"/>
    <lineage>
        <taxon>Eukaryota</taxon>
        <taxon>Fungi</taxon>
        <taxon>Fungi incertae sedis</taxon>
        <taxon>Cryptomycota</taxon>
        <taxon>Cryptomycota incertae sedis</taxon>
        <taxon>Paramicrosporidium</taxon>
    </lineage>
</organism>
<comment type="subcellular location">
    <subcellularLocation>
        <location evidence="1">Nucleus</location>
    </subcellularLocation>
</comment>
<evidence type="ECO:0000256" key="1">
    <source>
        <dbReference type="ARBA" id="ARBA00004123"/>
    </source>
</evidence>
<reference evidence="6 7" key="1">
    <citation type="submission" date="2016-10" db="EMBL/GenBank/DDBJ databases">
        <title>The genome of Paramicrosporidium saccamoebae is the missing link in understanding Cryptomycota and Microsporidia evolution.</title>
        <authorList>
            <person name="Quandt C.A."/>
            <person name="Beaudet D."/>
            <person name="Corsaro D."/>
            <person name="Michel R."/>
            <person name="Corradi N."/>
            <person name="James T."/>
        </authorList>
    </citation>
    <scope>NUCLEOTIDE SEQUENCE [LARGE SCALE GENOMIC DNA]</scope>
    <source>
        <strain evidence="6 7">KSL3</strain>
    </source>
</reference>
<keyword evidence="4" id="KW-0378">Hydrolase</keyword>
<evidence type="ECO:0000256" key="2">
    <source>
        <dbReference type="ARBA" id="ARBA00022490"/>
    </source>
</evidence>
<dbReference type="OrthoDB" id="7854943at2759"/>
<dbReference type="Gene3D" id="3.60.20.10">
    <property type="entry name" value="Glutamine Phosphoribosylpyrophosphate, subunit 1, domain 1"/>
    <property type="match status" value="2"/>
</dbReference>
<comment type="caution">
    <text evidence="6">The sequence shown here is derived from an EMBL/GenBank/DDBJ whole genome shotgun (WGS) entry which is preliminary data.</text>
</comment>
<dbReference type="GO" id="GO:0005737">
    <property type="term" value="C:cytoplasm"/>
    <property type="evidence" value="ECO:0007669"/>
    <property type="project" value="TreeGrafter"/>
</dbReference>
<dbReference type="GO" id="GO:0005634">
    <property type="term" value="C:nucleus"/>
    <property type="evidence" value="ECO:0007669"/>
    <property type="project" value="UniProtKB-SubCell"/>
</dbReference>
<dbReference type="SUPFAM" id="SSF56235">
    <property type="entry name" value="N-terminal nucleophile aminohydrolases (Ntn hydrolases)"/>
    <property type="match status" value="1"/>
</dbReference>
<accession>A0A2H9TPY1</accession>
<dbReference type="GO" id="GO:0008233">
    <property type="term" value="F:peptidase activity"/>
    <property type="evidence" value="ECO:0007669"/>
    <property type="project" value="UniProtKB-KW"/>
</dbReference>
<keyword evidence="5 6" id="KW-0647">Proteasome</keyword>
<sequence length="177" mass="19201">MAVQFDGGVVVGADSRTTTGSYIANRVTDKLTPIHDLIYCCRSGSAADTQAISDIVRYHLQLVSVQKGEAPDVKTAATLFQQICYNNKDNLMAGIIVAGWDKYEGGSGSTYIYGYCDAAYHDGMNRDECIQFVANSLSLAMSRDGSSGGVIRLAIIDKDGVTRKVLLQDEQPKFWQG</sequence>
<dbReference type="InterPro" id="IPR023333">
    <property type="entry name" value="Proteasome_suB-type"/>
</dbReference>
<dbReference type="InterPro" id="IPR029055">
    <property type="entry name" value="Ntn_hydrolases_N"/>
</dbReference>
<dbReference type="Proteomes" id="UP000240830">
    <property type="component" value="Unassembled WGS sequence"/>
</dbReference>
<dbReference type="PROSITE" id="PS00854">
    <property type="entry name" value="PROTEASOME_BETA_1"/>
    <property type="match status" value="1"/>
</dbReference>
<proteinExistence type="predicted"/>
<dbReference type="STRING" id="1246581.A0A2H9TPY1"/>
<protein>
    <submittedName>
        <fullName evidence="6">Proteasome subunit beta type</fullName>
    </submittedName>
</protein>
<keyword evidence="7" id="KW-1185">Reference proteome</keyword>
<keyword evidence="3" id="KW-0645">Protease</keyword>
<dbReference type="Pfam" id="PF00227">
    <property type="entry name" value="Proteasome"/>
    <property type="match status" value="1"/>
</dbReference>
<dbReference type="InterPro" id="IPR001353">
    <property type="entry name" value="Proteasome_sua/b"/>
</dbReference>
<dbReference type="AlphaFoldDB" id="A0A2H9TPY1"/>
<dbReference type="GO" id="GO:0019774">
    <property type="term" value="C:proteasome core complex, beta-subunit complex"/>
    <property type="evidence" value="ECO:0007669"/>
    <property type="project" value="UniProtKB-ARBA"/>
</dbReference>
<keyword evidence="2" id="KW-0963">Cytoplasm</keyword>
<evidence type="ECO:0000256" key="4">
    <source>
        <dbReference type="ARBA" id="ARBA00022801"/>
    </source>
</evidence>
<evidence type="ECO:0000256" key="5">
    <source>
        <dbReference type="ARBA" id="ARBA00022942"/>
    </source>
</evidence>
<evidence type="ECO:0000313" key="6">
    <source>
        <dbReference type="EMBL" id="PJF19818.1"/>
    </source>
</evidence>
<dbReference type="PANTHER" id="PTHR32194">
    <property type="entry name" value="METALLOPROTEASE TLDD"/>
    <property type="match status" value="1"/>
</dbReference>
<evidence type="ECO:0000256" key="3">
    <source>
        <dbReference type="ARBA" id="ARBA00022670"/>
    </source>
</evidence>
<dbReference type="GO" id="GO:0051603">
    <property type="term" value="P:proteolysis involved in protein catabolic process"/>
    <property type="evidence" value="ECO:0007669"/>
    <property type="project" value="InterPro"/>
</dbReference>
<dbReference type="InterPro" id="IPR016050">
    <property type="entry name" value="Proteasome_bsu_CS"/>
</dbReference>